<evidence type="ECO:0000256" key="3">
    <source>
        <dbReference type="ARBA" id="ARBA00022777"/>
    </source>
</evidence>
<dbReference type="InterPro" id="IPR023214">
    <property type="entry name" value="HAD_sf"/>
</dbReference>
<keyword evidence="2" id="KW-0808">Transferase</keyword>
<dbReference type="SFLD" id="SFLDG01129">
    <property type="entry name" value="C1.5:_HAD__Beta-PGM__Phosphata"/>
    <property type="match status" value="1"/>
</dbReference>
<dbReference type="Gene3D" id="1.10.150.240">
    <property type="entry name" value="Putative phosphatase, domain 2"/>
    <property type="match status" value="1"/>
</dbReference>
<dbReference type="CDD" id="cd07782">
    <property type="entry name" value="ASKHA_NBD_FGGY_D-RBK"/>
    <property type="match status" value="1"/>
</dbReference>
<dbReference type="CDD" id="cd07526">
    <property type="entry name" value="HAD_BPGM_like"/>
    <property type="match status" value="1"/>
</dbReference>
<reference evidence="4 5" key="1">
    <citation type="journal article" date="2015" name="Int. J. Syst. Evol. Microbiol.">
        <title>Youhaiella tibetensis gen. nov., sp. nov., isolated from subsurface sediment.</title>
        <authorList>
            <person name="Wang Y.X."/>
            <person name="Huang F.Q."/>
            <person name="Nogi Y."/>
            <person name="Pang S.J."/>
            <person name="Wang P.K."/>
            <person name="Lv J."/>
        </authorList>
    </citation>
    <scope>NUCLEOTIDE SEQUENCE [LARGE SCALE GENOMIC DNA]</scope>
    <source>
        <strain evidence="5">fig4</strain>
    </source>
</reference>
<name>A0A5B9DN51_9HYPH</name>
<dbReference type="GO" id="GO:0005737">
    <property type="term" value="C:cytoplasm"/>
    <property type="evidence" value="ECO:0007669"/>
    <property type="project" value="TreeGrafter"/>
</dbReference>
<dbReference type="Pfam" id="PF00370">
    <property type="entry name" value="FGGY_N"/>
    <property type="match status" value="1"/>
</dbReference>
<proteinExistence type="inferred from homology"/>
<evidence type="ECO:0000313" key="4">
    <source>
        <dbReference type="EMBL" id="QEE20129.1"/>
    </source>
</evidence>
<dbReference type="InterPro" id="IPR023198">
    <property type="entry name" value="PGP-like_dom2"/>
</dbReference>
<dbReference type="Gene3D" id="3.40.50.1000">
    <property type="entry name" value="HAD superfamily/HAD-like"/>
    <property type="match status" value="1"/>
</dbReference>
<dbReference type="GO" id="GO:0019150">
    <property type="term" value="F:D-ribulokinase activity"/>
    <property type="evidence" value="ECO:0007669"/>
    <property type="project" value="TreeGrafter"/>
</dbReference>
<accession>A0A5B9DN51</accession>
<dbReference type="GO" id="GO:0016787">
    <property type="term" value="F:hydrolase activity"/>
    <property type="evidence" value="ECO:0007669"/>
    <property type="project" value="UniProtKB-KW"/>
</dbReference>
<gene>
    <name evidence="4" type="ORF">FNA67_08040</name>
</gene>
<dbReference type="InterPro" id="IPR018484">
    <property type="entry name" value="FGGY_N"/>
</dbReference>
<keyword evidence="3" id="KW-0418">Kinase</keyword>
<dbReference type="Gene3D" id="1.20.58.2240">
    <property type="match status" value="1"/>
</dbReference>
<dbReference type="PANTHER" id="PTHR43435">
    <property type="entry name" value="RIBULOKINASE"/>
    <property type="match status" value="1"/>
</dbReference>
<sequence>MTIGLIIFDCDGVLVDSEPLAIRVLIEAIAAQGITLDMADAYRDYLGRSLASISASLHDSHGEPLGQAALESMRHDLYALYRKELRASPGLKEALGALRIPVCVASSSHLERIRISLEITGLTDFFEPHIFSASMVENGKPAPDLFLHAASEMGVEPSRCLVIEDSPAGISAAHAAGMRVFAYTGGSHIGPGNLLPLIQGRAPTRTFSDMRELPRLVAELDAADRALLVAVDVGTGSARAGVFTREGKLLGRAEQPIELHWPDANHAEHSSEQIWASACIAVRNALALAKADPTQVVGLSFDATCSLVVRDKSGHPLTVAADGNDHWDTIVWFDHRSLAEAAECTETGNLVLDYIGGVMSPEMQVPKLMWLKRNLPKTWEKAGYFFDLADFLTWKATGSLARSQSTLVCKWTFLAHTRPGWQSEFLEAVGLDDLVERGSLPDAASPVGSSAGTLTREAAEALGLTENCRVGIGLIDAHAGALGVLGAFAGDEDTLDRHLGLVAGTSSCVMALSGEPRPIPGVWGPYYGAVLPGAWLNEAGQSAAGAVLDYVLRAHRAGGEPTAALHKAVADRIVQLREREGPAMAGRLHILPDFHGNRSPQGNPDALGVISGLTLDTDFDSLCRLYWRAAVSIALGLRHILDTLGERGYSTKTLYVTGGHVHSKLLMELYADVTGCEIVVPDSDAVLLGTAMVAATAAGLYPSLNKAAVAMHRDGPVRLPNPEAKPRYDRDYRVFREMIRHRDAIDAIDREQNLKP</sequence>
<dbReference type="AlphaFoldDB" id="A0A5B9DN51"/>
<dbReference type="Pfam" id="PF00702">
    <property type="entry name" value="Hydrolase"/>
    <property type="match status" value="1"/>
</dbReference>
<evidence type="ECO:0000256" key="2">
    <source>
        <dbReference type="ARBA" id="ARBA00022679"/>
    </source>
</evidence>
<dbReference type="InterPro" id="IPR018485">
    <property type="entry name" value="FGGY_C"/>
</dbReference>
<dbReference type="NCBIfam" id="TIGR01315">
    <property type="entry name" value="5C_CHO_kinase"/>
    <property type="match status" value="1"/>
</dbReference>
<protein>
    <submittedName>
        <fullName evidence="4">HAD-IA family hydrolase</fullName>
    </submittedName>
</protein>
<keyword evidence="4" id="KW-0378">Hydrolase</keyword>
<dbReference type="GO" id="GO:0019321">
    <property type="term" value="P:pentose metabolic process"/>
    <property type="evidence" value="ECO:0007669"/>
    <property type="project" value="TreeGrafter"/>
</dbReference>
<dbReference type="EMBL" id="CP041690">
    <property type="protein sequence ID" value="QEE20129.1"/>
    <property type="molecule type" value="Genomic_DNA"/>
</dbReference>
<evidence type="ECO:0000256" key="1">
    <source>
        <dbReference type="ARBA" id="ARBA00009156"/>
    </source>
</evidence>
<keyword evidence="5" id="KW-1185">Reference proteome</keyword>
<dbReference type="SFLD" id="SFLDG01135">
    <property type="entry name" value="C1.5.6:_HAD__Beta-PGM__Phospha"/>
    <property type="match status" value="1"/>
</dbReference>
<dbReference type="SUPFAM" id="SSF53067">
    <property type="entry name" value="Actin-like ATPase domain"/>
    <property type="match status" value="2"/>
</dbReference>
<dbReference type="InterPro" id="IPR006439">
    <property type="entry name" value="HAD-SF_hydro_IA"/>
</dbReference>
<dbReference type="OrthoDB" id="9805576at2"/>
<evidence type="ECO:0000313" key="5">
    <source>
        <dbReference type="Proteomes" id="UP000321062"/>
    </source>
</evidence>
<dbReference type="SUPFAM" id="SSF56784">
    <property type="entry name" value="HAD-like"/>
    <property type="match status" value="1"/>
</dbReference>
<dbReference type="InterPro" id="IPR036412">
    <property type="entry name" value="HAD-like_sf"/>
</dbReference>
<dbReference type="KEGG" id="yti:FNA67_08040"/>
<dbReference type="InterPro" id="IPR006003">
    <property type="entry name" value="FGGY_RbtK-like"/>
</dbReference>
<dbReference type="Proteomes" id="UP000321062">
    <property type="component" value="Chromosome"/>
</dbReference>
<comment type="similarity">
    <text evidence="1">Belongs to the FGGY kinase family.</text>
</comment>
<dbReference type="Pfam" id="PF02782">
    <property type="entry name" value="FGGY_C"/>
    <property type="match status" value="1"/>
</dbReference>
<dbReference type="InterPro" id="IPR043129">
    <property type="entry name" value="ATPase_NBD"/>
</dbReference>
<dbReference type="NCBIfam" id="TIGR01509">
    <property type="entry name" value="HAD-SF-IA-v3"/>
    <property type="match status" value="1"/>
</dbReference>
<dbReference type="PANTHER" id="PTHR43435:SF4">
    <property type="entry name" value="FGGY CARBOHYDRATE KINASE DOMAIN-CONTAINING PROTEIN"/>
    <property type="match status" value="1"/>
</dbReference>
<organism evidence="4 5">
    <name type="scientific">Paradevosia tibetensis</name>
    <dbReference type="NCBI Taxonomy" id="1447062"/>
    <lineage>
        <taxon>Bacteria</taxon>
        <taxon>Pseudomonadati</taxon>
        <taxon>Pseudomonadota</taxon>
        <taxon>Alphaproteobacteria</taxon>
        <taxon>Hyphomicrobiales</taxon>
        <taxon>Devosiaceae</taxon>
        <taxon>Paradevosia</taxon>
    </lineage>
</organism>
<dbReference type="Gene3D" id="3.30.420.40">
    <property type="match status" value="1"/>
</dbReference>
<dbReference type="SFLD" id="SFLDS00003">
    <property type="entry name" value="Haloacid_Dehalogenase"/>
    <property type="match status" value="1"/>
</dbReference>